<proteinExistence type="predicted"/>
<sequence length="170" mass="19569">MAKKIEENEGRTVGRPSDFKSEYLELAYNYCLLGATDKNLATFFNVCEATINNWKNEYPEFLESIKKGKDIADARIASKLFDRAAGAEIQKQQAFKVKEILYENGKRVKETEKIEVVDITEVIAPDTTAAIFWLKNRKPEYWKDKQEHIVESSVTMKDPPKWNVVDASKK</sequence>
<name>A0ABY7QLX1_9FLAO</name>
<accession>A0ABY7QLX1</accession>
<dbReference type="RefSeq" id="WP_271148559.1">
    <property type="nucleotide sequence ID" value="NZ_CP115859.1"/>
</dbReference>
<organism evidence="1 2">
    <name type="scientific">Chryseobacterium camelliae</name>
    <dbReference type="NCBI Taxonomy" id="1265445"/>
    <lineage>
        <taxon>Bacteria</taxon>
        <taxon>Pseudomonadati</taxon>
        <taxon>Bacteroidota</taxon>
        <taxon>Flavobacteriia</taxon>
        <taxon>Flavobacteriales</taxon>
        <taxon>Weeksellaceae</taxon>
        <taxon>Chryseobacterium group</taxon>
        <taxon>Chryseobacterium</taxon>
    </lineage>
</organism>
<evidence type="ECO:0000313" key="2">
    <source>
        <dbReference type="Proteomes" id="UP001210978"/>
    </source>
</evidence>
<gene>
    <name evidence="1" type="ORF">PFY12_14440</name>
</gene>
<protein>
    <submittedName>
        <fullName evidence="1">Terminase</fullName>
    </submittedName>
</protein>
<evidence type="ECO:0000313" key="1">
    <source>
        <dbReference type="EMBL" id="WBV60223.1"/>
    </source>
</evidence>
<dbReference type="Proteomes" id="UP001210978">
    <property type="component" value="Chromosome"/>
</dbReference>
<dbReference type="EMBL" id="CP115859">
    <property type="protein sequence ID" value="WBV60223.1"/>
    <property type="molecule type" value="Genomic_DNA"/>
</dbReference>
<reference evidence="1 2" key="1">
    <citation type="submission" date="2023-01" db="EMBL/GenBank/DDBJ databases">
        <title>Complete genome of Chryseobacterium camelliae VAN22-5A.</title>
        <authorList>
            <person name="Zong G."/>
            <person name="Cao G."/>
        </authorList>
    </citation>
    <scope>NUCLEOTIDE SEQUENCE [LARGE SCALE GENOMIC DNA]</scope>
    <source>
        <strain evidence="1 2">VAN22-5A</strain>
    </source>
</reference>
<keyword evidence="2" id="KW-1185">Reference proteome</keyword>